<reference evidence="7 8" key="1">
    <citation type="submission" date="2024-05" db="EMBL/GenBank/DDBJ databases">
        <authorList>
            <person name="Wallberg A."/>
        </authorList>
    </citation>
    <scope>NUCLEOTIDE SEQUENCE [LARGE SCALE GENOMIC DNA]</scope>
</reference>
<dbReference type="Gene3D" id="3.10.100.10">
    <property type="entry name" value="Mannose-Binding Protein A, subunit A"/>
    <property type="match status" value="2"/>
</dbReference>
<comment type="caution">
    <text evidence="7">The sequence shown here is derived from an EMBL/GenBank/DDBJ whole genome shotgun (WGS) entry which is preliminary data.</text>
</comment>
<feature type="domain" description="C-type lectin" evidence="6">
    <location>
        <begin position="496"/>
        <end position="620"/>
    </location>
</feature>
<dbReference type="EMBL" id="CAXKWB010018463">
    <property type="protein sequence ID" value="CAL4120899.1"/>
    <property type="molecule type" value="Genomic_DNA"/>
</dbReference>
<feature type="chain" id="PRO_5043315359" description="C-type lectin domain-containing protein" evidence="5">
    <location>
        <begin position="24"/>
        <end position="622"/>
    </location>
</feature>
<evidence type="ECO:0000256" key="3">
    <source>
        <dbReference type="ARBA" id="ARBA00022729"/>
    </source>
</evidence>
<evidence type="ECO:0000256" key="2">
    <source>
        <dbReference type="ARBA" id="ARBA00022525"/>
    </source>
</evidence>
<keyword evidence="2" id="KW-0964">Secreted</keyword>
<dbReference type="Proteomes" id="UP001497623">
    <property type="component" value="Unassembled WGS sequence"/>
</dbReference>
<dbReference type="SMART" id="SM00034">
    <property type="entry name" value="CLECT"/>
    <property type="match status" value="2"/>
</dbReference>
<dbReference type="PROSITE" id="PS50041">
    <property type="entry name" value="C_TYPE_LECTIN_2"/>
    <property type="match status" value="2"/>
</dbReference>
<evidence type="ECO:0000256" key="5">
    <source>
        <dbReference type="SAM" id="SignalP"/>
    </source>
</evidence>
<accession>A0AAV2RBD0</accession>
<proteinExistence type="predicted"/>
<dbReference type="CDD" id="cd00037">
    <property type="entry name" value="CLECT"/>
    <property type="match status" value="2"/>
</dbReference>
<comment type="subcellular location">
    <subcellularLocation>
        <location evidence="1">Secreted</location>
    </subcellularLocation>
</comment>
<dbReference type="GO" id="GO:0008083">
    <property type="term" value="F:growth factor activity"/>
    <property type="evidence" value="ECO:0007669"/>
    <property type="project" value="TreeGrafter"/>
</dbReference>
<feature type="signal peptide" evidence="5">
    <location>
        <begin position="1"/>
        <end position="23"/>
    </location>
</feature>
<dbReference type="AlphaFoldDB" id="A0AAV2RBD0"/>
<gene>
    <name evidence="7" type="ORF">MNOR_LOCUS22184</name>
</gene>
<evidence type="ECO:0000313" key="7">
    <source>
        <dbReference type="EMBL" id="CAL4120899.1"/>
    </source>
</evidence>
<feature type="domain" description="C-type lectin" evidence="6">
    <location>
        <begin position="256"/>
        <end position="376"/>
    </location>
</feature>
<evidence type="ECO:0000256" key="1">
    <source>
        <dbReference type="ARBA" id="ARBA00004613"/>
    </source>
</evidence>
<keyword evidence="4" id="KW-0430">Lectin</keyword>
<name>A0AAV2RBD0_MEGNR</name>
<dbReference type="SUPFAM" id="SSF56436">
    <property type="entry name" value="C-type lectin-like"/>
    <property type="match status" value="2"/>
</dbReference>
<dbReference type="PANTHER" id="PTHR22799">
    <property type="entry name" value="TETRANECTIN-RELATED"/>
    <property type="match status" value="1"/>
</dbReference>
<organism evidence="7 8">
    <name type="scientific">Meganyctiphanes norvegica</name>
    <name type="common">Northern krill</name>
    <name type="synonym">Thysanopoda norvegica</name>
    <dbReference type="NCBI Taxonomy" id="48144"/>
    <lineage>
        <taxon>Eukaryota</taxon>
        <taxon>Metazoa</taxon>
        <taxon>Ecdysozoa</taxon>
        <taxon>Arthropoda</taxon>
        <taxon>Crustacea</taxon>
        <taxon>Multicrustacea</taxon>
        <taxon>Malacostraca</taxon>
        <taxon>Eumalacostraca</taxon>
        <taxon>Eucarida</taxon>
        <taxon>Euphausiacea</taxon>
        <taxon>Euphausiidae</taxon>
        <taxon>Meganyctiphanes</taxon>
    </lineage>
</organism>
<protein>
    <recommendedName>
        <fullName evidence="6">C-type lectin domain-containing protein</fullName>
    </recommendedName>
</protein>
<evidence type="ECO:0000259" key="6">
    <source>
        <dbReference type="PROSITE" id="PS50041"/>
    </source>
</evidence>
<dbReference type="GO" id="GO:0005615">
    <property type="term" value="C:extracellular space"/>
    <property type="evidence" value="ECO:0007669"/>
    <property type="project" value="TreeGrafter"/>
</dbReference>
<dbReference type="PANTHER" id="PTHR22799:SF1">
    <property type="entry name" value="C-TYPE LECTIN DOMAIN FAMILY 11 MEMBER A"/>
    <property type="match status" value="1"/>
</dbReference>
<keyword evidence="3 5" id="KW-0732">Signal</keyword>
<dbReference type="InterPro" id="IPR051663">
    <property type="entry name" value="CLec_Tetranectin-domain"/>
</dbReference>
<dbReference type="InterPro" id="IPR001304">
    <property type="entry name" value="C-type_lectin-like"/>
</dbReference>
<dbReference type="GO" id="GO:0030246">
    <property type="term" value="F:carbohydrate binding"/>
    <property type="evidence" value="ECO:0007669"/>
    <property type="project" value="UniProtKB-KW"/>
</dbReference>
<dbReference type="InterPro" id="IPR016186">
    <property type="entry name" value="C-type_lectin-like/link_sf"/>
</dbReference>
<evidence type="ECO:0000313" key="8">
    <source>
        <dbReference type="Proteomes" id="UP001497623"/>
    </source>
</evidence>
<dbReference type="InterPro" id="IPR016187">
    <property type="entry name" value="CTDL_fold"/>
</dbReference>
<sequence>MDWSWMCIVLFLLTSALPQDAAACDDDCKAAITQEFRIILKQELQPVNLILNELKPIYEFLNGKFKPLNDMQKEVGTIRRDTRDTFVISEQLLQHTQTIVTTQESISNNLHSVKANVESREYDTNLSKESNNGIKDLVISLENIVKEVKLTSNNTSKITMQIQQDIKDFETLLEPINDLNSFENKSNQILQDIEKGLVVFEKQLNATIPDNNMIIEQMEKYLEEMNKKITISDQVILNTLLMAGQDHHRCPEGFFVSTQCFTVLREQGTTWNEAGQRCRSQGLVLAEPTDTVVVPLRRFLLQIYGSVSFWINGQRDGGKFIWQRTNKTLVSNTGIWSSRQPAPGDLDSSGDCLSLWVLEEDWRNDTSLPYHPHDCSDIQLYPLCERILQKVMSPKDHLLMLEENMDKTEKYISLTLDTIENSISTILEAVETLQDRDLHDYPLLDLAANISTNQIEFERKVSTTIDKIENGISTIKDGFRSLRSLRCLDSEGLFSLSTQCFKLFQDKSRSWTDANSHCETHGLILAEPSDSAAVGMRNYLKENYGISGYDVWLGGKADGSKFVWQDSGRTLRSDNTLWHANKSPGSYIATKYCLMLLIGDYPGTPYYPNECSSPQFTLCEAK</sequence>
<evidence type="ECO:0000256" key="4">
    <source>
        <dbReference type="ARBA" id="ARBA00022734"/>
    </source>
</evidence>
<keyword evidence="8" id="KW-1185">Reference proteome</keyword>